<sequence>LIGRATRGYIGVDPDDRELVWMKDTWRIEAEGIESEAKIYRHFTDRGDAPVVRRTEIARDYPSHVPDEVKTGYGDVVSLEPHIHHRLVFREIGADLSRFRSTRELCQAVRDVVHVLGEAVEKADVLHRDVSGGNILIDKDGRGFLNDYDFSVLLSVEGARQLGPTCTWRFMGIKPLSNPLSHKHTLADDLESIVYV</sequence>
<evidence type="ECO:0000313" key="2">
    <source>
        <dbReference type="Proteomes" id="UP000814128"/>
    </source>
</evidence>
<comment type="caution">
    <text evidence="1">The sequence shown here is derived from an EMBL/GenBank/DDBJ whole genome shotgun (WGS) entry which is preliminary data.</text>
</comment>
<keyword evidence="2" id="KW-1185">Reference proteome</keyword>
<accession>A0ACB8QAW0</accession>
<reference evidence="1" key="2">
    <citation type="journal article" date="2022" name="New Phytol.">
        <title>Evolutionary transition to the ectomycorrhizal habit in the genomes of a hyperdiverse lineage of mushroom-forming fungi.</title>
        <authorList>
            <person name="Looney B."/>
            <person name="Miyauchi S."/>
            <person name="Morin E."/>
            <person name="Drula E."/>
            <person name="Courty P.E."/>
            <person name="Kohler A."/>
            <person name="Kuo A."/>
            <person name="LaButti K."/>
            <person name="Pangilinan J."/>
            <person name="Lipzen A."/>
            <person name="Riley R."/>
            <person name="Andreopoulos W."/>
            <person name="He G."/>
            <person name="Johnson J."/>
            <person name="Nolan M."/>
            <person name="Tritt A."/>
            <person name="Barry K.W."/>
            <person name="Grigoriev I.V."/>
            <person name="Nagy L.G."/>
            <person name="Hibbett D."/>
            <person name="Henrissat B."/>
            <person name="Matheny P.B."/>
            <person name="Labbe J."/>
            <person name="Martin F.M."/>
        </authorList>
    </citation>
    <scope>NUCLEOTIDE SEQUENCE</scope>
    <source>
        <strain evidence="1">EC-137</strain>
    </source>
</reference>
<dbReference type="EMBL" id="MU273757">
    <property type="protein sequence ID" value="KAI0028401.1"/>
    <property type="molecule type" value="Genomic_DNA"/>
</dbReference>
<organism evidence="1 2">
    <name type="scientific">Vararia minispora EC-137</name>
    <dbReference type="NCBI Taxonomy" id="1314806"/>
    <lineage>
        <taxon>Eukaryota</taxon>
        <taxon>Fungi</taxon>
        <taxon>Dikarya</taxon>
        <taxon>Basidiomycota</taxon>
        <taxon>Agaricomycotina</taxon>
        <taxon>Agaricomycetes</taxon>
        <taxon>Russulales</taxon>
        <taxon>Lachnocladiaceae</taxon>
        <taxon>Vararia</taxon>
    </lineage>
</organism>
<dbReference type="Proteomes" id="UP000814128">
    <property type="component" value="Unassembled WGS sequence"/>
</dbReference>
<proteinExistence type="predicted"/>
<gene>
    <name evidence="1" type="ORF">K488DRAFT_22978</name>
</gene>
<name>A0ACB8QAW0_9AGAM</name>
<feature type="non-terminal residue" evidence="1">
    <location>
        <position position="1"/>
    </location>
</feature>
<reference evidence="1" key="1">
    <citation type="submission" date="2021-02" db="EMBL/GenBank/DDBJ databases">
        <authorList>
            <consortium name="DOE Joint Genome Institute"/>
            <person name="Ahrendt S."/>
            <person name="Looney B.P."/>
            <person name="Miyauchi S."/>
            <person name="Morin E."/>
            <person name="Drula E."/>
            <person name="Courty P.E."/>
            <person name="Chicoki N."/>
            <person name="Fauchery L."/>
            <person name="Kohler A."/>
            <person name="Kuo A."/>
            <person name="Labutti K."/>
            <person name="Pangilinan J."/>
            <person name="Lipzen A."/>
            <person name="Riley R."/>
            <person name="Andreopoulos W."/>
            <person name="He G."/>
            <person name="Johnson J."/>
            <person name="Barry K.W."/>
            <person name="Grigoriev I.V."/>
            <person name="Nagy L."/>
            <person name="Hibbett D."/>
            <person name="Henrissat B."/>
            <person name="Matheny P.B."/>
            <person name="Labbe J."/>
            <person name="Martin F."/>
        </authorList>
    </citation>
    <scope>NUCLEOTIDE SEQUENCE</scope>
    <source>
        <strain evidence="1">EC-137</strain>
    </source>
</reference>
<protein>
    <submittedName>
        <fullName evidence="1">Uncharacterized protein</fullName>
    </submittedName>
</protein>
<evidence type="ECO:0000313" key="1">
    <source>
        <dbReference type="EMBL" id="KAI0028401.1"/>
    </source>
</evidence>
<feature type="non-terminal residue" evidence="1">
    <location>
        <position position="196"/>
    </location>
</feature>